<dbReference type="RefSeq" id="WP_059706518.1">
    <property type="nucleotide sequence ID" value="NZ_LPBJ01000040.1"/>
</dbReference>
<evidence type="ECO:0000313" key="2">
    <source>
        <dbReference type="EMBL" id="KVP99480.1"/>
    </source>
</evidence>
<gene>
    <name evidence="2" type="ORF">WJ96_36310</name>
</gene>
<reference evidence="2 3" key="1">
    <citation type="submission" date="2015-11" db="EMBL/GenBank/DDBJ databases">
        <title>Expanding the genomic diversity of Burkholderia species for the development of highly accurate diagnostics.</title>
        <authorList>
            <person name="Sahl J."/>
            <person name="Keim P."/>
            <person name="Wagner D."/>
        </authorList>
    </citation>
    <scope>NUCLEOTIDE SEQUENCE [LARGE SCALE GENOMIC DNA]</scope>
    <source>
        <strain evidence="2 3">MSMB1808WGS</strain>
    </source>
</reference>
<evidence type="ECO:0000313" key="3">
    <source>
        <dbReference type="Proteomes" id="UP000056453"/>
    </source>
</evidence>
<dbReference type="AlphaFoldDB" id="A0AAW3MYD0"/>
<name>A0AAW3MYD0_9BURK</name>
<accession>A0AAW3MYD0</accession>
<dbReference type="Proteomes" id="UP000056453">
    <property type="component" value="Unassembled WGS sequence"/>
</dbReference>
<keyword evidence="1" id="KW-1133">Transmembrane helix</keyword>
<sequence length="126" mass="13531">MRKLTQIGLALLSGSLLLVGAVLSIGTLTDLRTTEQFRQLLRFNYMSIADSMEVGGSGSIASMFFTGIGMLLLGCALLAGFGRVAKVARYVTCGLYLFLAFCLVYACLHPRVGEVPDYLRSAPTAK</sequence>
<feature type="transmembrane region" description="Helical" evidence="1">
    <location>
        <begin position="60"/>
        <end position="81"/>
    </location>
</feature>
<comment type="caution">
    <text evidence="2">The sequence shown here is derived from an EMBL/GenBank/DDBJ whole genome shotgun (WGS) entry which is preliminary data.</text>
</comment>
<evidence type="ECO:0000256" key="1">
    <source>
        <dbReference type="SAM" id="Phobius"/>
    </source>
</evidence>
<keyword evidence="1" id="KW-0472">Membrane</keyword>
<dbReference type="EMBL" id="LPBJ01000040">
    <property type="protein sequence ID" value="KVP99480.1"/>
    <property type="molecule type" value="Genomic_DNA"/>
</dbReference>
<proteinExistence type="predicted"/>
<keyword evidence="3" id="KW-1185">Reference proteome</keyword>
<keyword evidence="1" id="KW-0812">Transmembrane</keyword>
<feature type="transmembrane region" description="Helical" evidence="1">
    <location>
        <begin position="93"/>
        <end position="112"/>
    </location>
</feature>
<evidence type="ECO:0008006" key="4">
    <source>
        <dbReference type="Google" id="ProtNLM"/>
    </source>
</evidence>
<organism evidence="2 3">
    <name type="scientific">Burkholderia ubonensis</name>
    <dbReference type="NCBI Taxonomy" id="101571"/>
    <lineage>
        <taxon>Bacteria</taxon>
        <taxon>Pseudomonadati</taxon>
        <taxon>Pseudomonadota</taxon>
        <taxon>Betaproteobacteria</taxon>
        <taxon>Burkholderiales</taxon>
        <taxon>Burkholderiaceae</taxon>
        <taxon>Burkholderia</taxon>
        <taxon>Burkholderia cepacia complex</taxon>
    </lineage>
</organism>
<protein>
    <recommendedName>
        <fullName evidence="4">DUF4064 domain-containing protein</fullName>
    </recommendedName>
</protein>